<reference evidence="2 3" key="1">
    <citation type="submission" date="2022-03" db="EMBL/GenBank/DDBJ databases">
        <title>Metagenome-assembled genomes from swine fecal metagenomes.</title>
        <authorList>
            <person name="Holman D.B."/>
            <person name="Kommadath A."/>
        </authorList>
    </citation>
    <scope>NUCLEOTIDE SEQUENCE [LARGE SCALE GENOMIC DNA]</scope>
    <source>
        <strain evidence="2">SUG147</strain>
    </source>
</reference>
<comment type="caution">
    <text evidence="2">The sequence shown here is derived from an EMBL/GenBank/DDBJ whole genome shotgun (WGS) entry which is preliminary data.</text>
</comment>
<dbReference type="AlphaFoldDB" id="A0AAE3K4S4"/>
<dbReference type="SUPFAM" id="SSF49785">
    <property type="entry name" value="Galactose-binding domain-like"/>
    <property type="match status" value="1"/>
</dbReference>
<proteinExistence type="predicted"/>
<dbReference type="Gene3D" id="2.60.120.1060">
    <property type="entry name" value="NPCBM/NEW2 domain"/>
    <property type="match status" value="1"/>
</dbReference>
<accession>A0AAE3K4S4</accession>
<evidence type="ECO:0000313" key="2">
    <source>
        <dbReference type="EMBL" id="MCI5756588.1"/>
    </source>
</evidence>
<protein>
    <submittedName>
        <fullName evidence="2">NPCBM/NEW2 domain-containing protein</fullName>
    </submittedName>
</protein>
<gene>
    <name evidence="2" type="ORF">MR241_09890</name>
</gene>
<name>A0AAE3K4S4_9BACT</name>
<dbReference type="InterPro" id="IPR038637">
    <property type="entry name" value="NPCBM_sf"/>
</dbReference>
<organism evidence="2 3">
    <name type="scientific">Candidatus Colimorpha enterica</name>
    <dbReference type="NCBI Taxonomy" id="3083063"/>
    <lineage>
        <taxon>Bacteria</taxon>
        <taxon>Pseudomonadati</taxon>
        <taxon>Bacteroidota</taxon>
        <taxon>Bacteroidia</taxon>
        <taxon>Bacteroidales</taxon>
        <taxon>Candidatus Colimorpha</taxon>
    </lineage>
</organism>
<keyword evidence="1" id="KW-1133">Transmembrane helix</keyword>
<keyword evidence="1" id="KW-0812">Transmembrane</keyword>
<dbReference type="InterPro" id="IPR008979">
    <property type="entry name" value="Galactose-bd-like_sf"/>
</dbReference>
<sequence>YHKRLLKQLRDHPHVGTVLSSGAPGAGHHKYFIPERINKMKMSKRIASLLITVIMLLGMMTVFASAADASIKLKNWNRNDVFNFEYTGANEGSWVGIYLASETPSDGTPAIMWKSVDAGSGEAMIANGAINGNQDGKGGAKYSDAYTNLLPGDYKICLFKDGGYEVIASEKFTVRQYDVKKDGTSTYLSDLQWVSFVNYRNTSDDLKSDSNPDGLTLEAMGGNRPFLDAQNGAFDPTANGYTYYPSDTALVSTINVGGLYYEKGISIAIRKITDVDEMKEFKGNKEKYAEIVYDISNLDVNNFSCVFGKNYLGQKGNNIGGCEILADDKVIYTSPAEQMEKKDAVEVKCEIPAGTKQLTLRAYSTSQTHADGGVAFADAKLYKTGSASTSDMGIAVSAIALVVAASAAAVALSKKH</sequence>
<evidence type="ECO:0000313" key="3">
    <source>
        <dbReference type="Proteomes" id="UP001139365"/>
    </source>
</evidence>
<dbReference type="EMBL" id="JALEMU010000164">
    <property type="protein sequence ID" value="MCI5756588.1"/>
    <property type="molecule type" value="Genomic_DNA"/>
</dbReference>
<keyword evidence="1" id="KW-0472">Membrane</keyword>
<feature type="non-terminal residue" evidence="2">
    <location>
        <position position="1"/>
    </location>
</feature>
<evidence type="ECO:0000256" key="1">
    <source>
        <dbReference type="SAM" id="Phobius"/>
    </source>
</evidence>
<feature type="transmembrane region" description="Helical" evidence="1">
    <location>
        <begin position="46"/>
        <end position="67"/>
    </location>
</feature>
<dbReference type="Proteomes" id="UP001139365">
    <property type="component" value="Unassembled WGS sequence"/>
</dbReference>
<feature type="transmembrane region" description="Helical" evidence="1">
    <location>
        <begin position="392"/>
        <end position="412"/>
    </location>
</feature>